<dbReference type="Proteomes" id="UP000813463">
    <property type="component" value="Chromosome 2"/>
</dbReference>
<accession>A0ABM3R8N8</accession>
<dbReference type="InterPro" id="IPR050232">
    <property type="entry name" value="FBL13/AtMIF1-like"/>
</dbReference>
<evidence type="ECO:0000259" key="1">
    <source>
        <dbReference type="SMART" id="SM00579"/>
    </source>
</evidence>
<dbReference type="Gene3D" id="3.80.10.10">
    <property type="entry name" value="Ribonuclease Inhibitor"/>
    <property type="match status" value="1"/>
</dbReference>
<dbReference type="InterPro" id="IPR032675">
    <property type="entry name" value="LRR_dom_sf"/>
</dbReference>
<organism evidence="2 3">
    <name type="scientific">Spinacia oleracea</name>
    <name type="common">Spinach</name>
    <dbReference type="NCBI Taxonomy" id="3562"/>
    <lineage>
        <taxon>Eukaryota</taxon>
        <taxon>Viridiplantae</taxon>
        <taxon>Streptophyta</taxon>
        <taxon>Embryophyta</taxon>
        <taxon>Tracheophyta</taxon>
        <taxon>Spermatophyta</taxon>
        <taxon>Magnoliopsida</taxon>
        <taxon>eudicotyledons</taxon>
        <taxon>Gunneridae</taxon>
        <taxon>Pentapetalae</taxon>
        <taxon>Caryophyllales</taxon>
        <taxon>Chenopodiaceae</taxon>
        <taxon>Chenopodioideae</taxon>
        <taxon>Anserineae</taxon>
        <taxon>Spinacia</taxon>
    </lineage>
</organism>
<keyword evidence="2" id="KW-1185">Reference proteome</keyword>
<dbReference type="SMART" id="SM00579">
    <property type="entry name" value="FBD"/>
    <property type="match status" value="1"/>
</dbReference>
<evidence type="ECO:0000313" key="3">
    <source>
        <dbReference type="RefSeq" id="XP_056691975.1"/>
    </source>
</evidence>
<sequence>MAARMGVLSTKWKAHWLSLRHLRFDEAFWDEVGEDKGSSIVSNILFHHKGPLQKFSLFIPPYSINLSQWLSFVSRTGVKNIFLFNWYDDDLVLPSHIFECKELMKLKLRRFVLNHLPRDFKGFANLRSLELYYIECNLDDFGSLISNCPRLTLLRLENYIGLGHFIIDVPSLESLVIKHVFCYISFINVVRLTNISLDLDNFENPQDNAIVYDSFQYCVAYLYFNLICFFRLSCKFLDAGAVVKWFPLAFNHMSKLCLSELKLGRADVYHFVFHMVQSCPFIKELKISFWPDKAVINAVQQEHDCDGNYKLAHLLKVKITEITGSLAELKFIEYVLAISVVLEKFFFNFIDSRNFRGANSEVQVLRDLLQLPRASPKAQLVWLK</sequence>
<feature type="domain" description="FBD" evidence="1">
    <location>
        <begin position="308"/>
        <end position="383"/>
    </location>
</feature>
<dbReference type="SUPFAM" id="SSF52047">
    <property type="entry name" value="RNI-like"/>
    <property type="match status" value="1"/>
</dbReference>
<dbReference type="PANTHER" id="PTHR31900">
    <property type="entry name" value="F-BOX/RNI SUPERFAMILY PROTEIN-RELATED"/>
    <property type="match status" value="1"/>
</dbReference>
<name>A0ABM3R8N8_SPIOL</name>
<reference evidence="2" key="1">
    <citation type="journal article" date="2021" name="Nat. Commun.">
        <title>Genomic analyses provide insights into spinach domestication and the genetic basis of agronomic traits.</title>
        <authorList>
            <person name="Cai X."/>
            <person name="Sun X."/>
            <person name="Xu C."/>
            <person name="Sun H."/>
            <person name="Wang X."/>
            <person name="Ge C."/>
            <person name="Zhang Z."/>
            <person name="Wang Q."/>
            <person name="Fei Z."/>
            <person name="Jiao C."/>
            <person name="Wang Q."/>
        </authorList>
    </citation>
    <scope>NUCLEOTIDE SEQUENCE [LARGE SCALE GENOMIC DNA]</scope>
    <source>
        <strain evidence="2">cv. Varoflay</strain>
    </source>
</reference>
<protein>
    <submittedName>
        <fullName evidence="3">F-box/FBD/LRR-repeat protein At1g13570-like</fullName>
    </submittedName>
</protein>
<evidence type="ECO:0000313" key="2">
    <source>
        <dbReference type="Proteomes" id="UP000813463"/>
    </source>
</evidence>
<gene>
    <name evidence="3" type="primary">LOC110793593</name>
</gene>
<proteinExistence type="predicted"/>
<dbReference type="RefSeq" id="XP_056691975.1">
    <property type="nucleotide sequence ID" value="XM_056835997.1"/>
</dbReference>
<dbReference type="PANTHER" id="PTHR31900:SF27">
    <property type="entry name" value="FBD DOMAIN-CONTAINING PROTEIN"/>
    <property type="match status" value="1"/>
</dbReference>
<dbReference type="Pfam" id="PF24758">
    <property type="entry name" value="LRR_At5g56370"/>
    <property type="match status" value="1"/>
</dbReference>
<dbReference type="InterPro" id="IPR055411">
    <property type="entry name" value="LRR_FXL15/At3g58940/PEG3-like"/>
</dbReference>
<dbReference type="InterPro" id="IPR006566">
    <property type="entry name" value="FBD"/>
</dbReference>
<dbReference type="GeneID" id="110793593"/>
<reference evidence="3" key="2">
    <citation type="submission" date="2025-08" db="UniProtKB">
        <authorList>
            <consortium name="RefSeq"/>
        </authorList>
    </citation>
    <scope>IDENTIFICATION</scope>
    <source>
        <tissue evidence="3">Leaf</tissue>
    </source>
</reference>